<dbReference type="GO" id="GO:0005604">
    <property type="term" value="C:basement membrane"/>
    <property type="evidence" value="ECO:0007669"/>
    <property type="project" value="UniProtKB-SubCell"/>
</dbReference>
<evidence type="ECO:0000256" key="9">
    <source>
        <dbReference type="ARBA" id="ARBA00023157"/>
    </source>
</evidence>
<feature type="domain" description="Fibronectin type-III" evidence="18">
    <location>
        <begin position="2653"/>
        <end position="2752"/>
    </location>
</feature>
<dbReference type="PROSITE" id="PS01248">
    <property type="entry name" value="EGF_LAM_1"/>
    <property type="match status" value="2"/>
</dbReference>
<feature type="compositionally biased region" description="Low complexity" evidence="13">
    <location>
        <begin position="2805"/>
        <end position="2833"/>
    </location>
</feature>
<dbReference type="FunFam" id="2.10.25.10:FF:000135">
    <property type="entry name" value="Laminin subunit beta 4"/>
    <property type="match status" value="1"/>
</dbReference>
<dbReference type="InterPro" id="IPR008211">
    <property type="entry name" value="Laminin_N"/>
</dbReference>
<evidence type="ECO:0000256" key="12">
    <source>
        <dbReference type="ARBA" id="ARBA00023292"/>
    </source>
</evidence>
<evidence type="ECO:0000256" key="4">
    <source>
        <dbReference type="ARBA" id="ARBA00022530"/>
    </source>
</evidence>
<dbReference type="Pfam" id="PF13385">
    <property type="entry name" value="Laminin_G_3"/>
    <property type="match status" value="1"/>
</dbReference>
<keyword evidence="9" id="KW-1015">Disulfide bond</keyword>
<feature type="region of interest" description="Disordered" evidence="13">
    <location>
        <begin position="2796"/>
        <end position="2906"/>
    </location>
</feature>
<dbReference type="PROSITE" id="PS50853">
    <property type="entry name" value="FN3"/>
    <property type="match status" value="25"/>
</dbReference>
<dbReference type="SUPFAM" id="SSF49265">
    <property type="entry name" value="Fibronectin type III"/>
    <property type="match status" value="18"/>
</dbReference>
<dbReference type="SUPFAM" id="SSF57196">
    <property type="entry name" value="EGF/Laminin"/>
    <property type="match status" value="2"/>
</dbReference>
<dbReference type="Pfam" id="PF00041">
    <property type="entry name" value="fn3"/>
    <property type="match status" value="17"/>
</dbReference>
<feature type="domain" description="Laminin EGF-like" evidence="16">
    <location>
        <begin position="1013"/>
        <end position="1064"/>
    </location>
</feature>
<dbReference type="InterPro" id="IPR056863">
    <property type="entry name" value="LMN_ATRN_NET-like_EGF"/>
</dbReference>
<dbReference type="InterPro" id="IPR009030">
    <property type="entry name" value="Growth_fac_rcpt_cys_sf"/>
</dbReference>
<dbReference type="EMBL" id="GL832959">
    <property type="protein sequence ID" value="EGD81509.1"/>
    <property type="molecule type" value="Genomic_DNA"/>
</dbReference>
<dbReference type="Gene3D" id="2.60.120.200">
    <property type="match status" value="2"/>
</dbReference>
<evidence type="ECO:0000259" key="19">
    <source>
        <dbReference type="PROSITE" id="PS51117"/>
    </source>
</evidence>
<dbReference type="Gene3D" id="2.10.25.10">
    <property type="entry name" value="Laminin"/>
    <property type="match status" value="4"/>
</dbReference>
<dbReference type="PROSITE" id="PS50027">
    <property type="entry name" value="EGF_LAM_2"/>
    <property type="match status" value="2"/>
</dbReference>
<feature type="domain" description="Fibronectin type-III" evidence="18">
    <location>
        <begin position="1246"/>
        <end position="1338"/>
    </location>
</feature>
<feature type="domain" description="Fibronectin type-III" evidence="18">
    <location>
        <begin position="4914"/>
        <end position="5011"/>
    </location>
</feature>
<feature type="compositionally biased region" description="Polar residues" evidence="13">
    <location>
        <begin position="1319"/>
        <end position="1335"/>
    </location>
</feature>
<feature type="domain" description="Fibronectin type-III" evidence="18">
    <location>
        <begin position="4057"/>
        <end position="4159"/>
    </location>
</feature>
<dbReference type="STRING" id="946362.F2U1K7"/>
<dbReference type="CDD" id="cd00055">
    <property type="entry name" value="EGF_Lam"/>
    <property type="match status" value="6"/>
</dbReference>
<feature type="domain" description="Fibronectin type-III" evidence="18">
    <location>
        <begin position="1898"/>
        <end position="1990"/>
    </location>
</feature>
<dbReference type="InterPro" id="IPR013320">
    <property type="entry name" value="ConA-like_dom_sf"/>
</dbReference>
<dbReference type="OrthoDB" id="5984158at2759"/>
<dbReference type="PROSITE" id="PS50234">
    <property type="entry name" value="VWFA"/>
    <property type="match status" value="1"/>
</dbReference>
<dbReference type="GeneID" id="16077306"/>
<dbReference type="PROSITE" id="PS51117">
    <property type="entry name" value="LAMININ_NTER"/>
    <property type="match status" value="1"/>
</dbReference>
<dbReference type="InterPro" id="IPR050713">
    <property type="entry name" value="RTP_Phos/Ushers"/>
</dbReference>
<dbReference type="SMART" id="SM00136">
    <property type="entry name" value="LamNT"/>
    <property type="match status" value="1"/>
</dbReference>
<keyword evidence="12" id="KW-0424">Laminin EGF-like domain</keyword>
<dbReference type="SMART" id="SM00180">
    <property type="entry name" value="EGF_Lam"/>
    <property type="match status" value="7"/>
</dbReference>
<dbReference type="InterPro" id="IPR001791">
    <property type="entry name" value="Laminin_G"/>
</dbReference>
<dbReference type="InterPro" id="IPR008979">
    <property type="entry name" value="Galactose-bd-like_sf"/>
</dbReference>
<comment type="subcellular location">
    <subcellularLocation>
        <location evidence="2">Cell projection</location>
    </subcellularLocation>
    <subcellularLocation>
        <location evidence="1">Secreted</location>
        <location evidence="1">Extracellular space</location>
        <location evidence="1">Extracellular matrix</location>
        <location evidence="1">Basement membrane</location>
    </subcellularLocation>
</comment>
<feature type="domain" description="Fibronectin type-III" evidence="18">
    <location>
        <begin position="1806"/>
        <end position="1896"/>
    </location>
</feature>
<dbReference type="SMART" id="SM00327">
    <property type="entry name" value="VWA"/>
    <property type="match status" value="1"/>
</dbReference>
<dbReference type="KEGG" id="sre:PTSG_02226"/>
<sequence length="5486" mass="572315">MRLVGPSRGCILALSLLVVVVCLVTTTAATGLFPSIENAARDKPVSVTSSCGFDGDINSFCDPTDDGVTAANACNGQAAMVCNATCPYGSAAPQQYDLLDPDTISYFEDVTFRPNSIELGATSQLLILSSSAAFPPASSAATGLTLAARIRTTQQQRTCVVSKSASGSPVFSLCLRGADNVLEFTAGSDVTSFNHTGSGPVVDGAWHHIAVIVLQDQARFYIDGLLAGTESATFPSDVNSGSIVVGQGFSAADVFIGELGGVYVYARAVEIYDICTLAGTSPCQQPTPDDGCRCPASHPITADDNANQCVATFAASGPRVQRTNIFSYGASAAVDSSAATYWRSGRNDSPVNVTLDLQGLYEFMRLEVSFVSDRPHSMVVERSADGGSTFSAYRYVSRDCPSAFGLPTLSPNDAASPDQVICTLMPDGPGAVDFILFEQGNLPEYLPADLADVLFPFSQVTHVRFHITQLAGTYDEQPGDPALRDSYVAISDVTVTARVLCNGHADSTRIAERNRRPFEICDMCAHNTQGDQCGQCAPLFNNAPFARGTGFETNACDMCECNGHASACAFNATLNTGICSDCDSQTAGDNCDTCDVGYYRAAGVSADATNPCQPCSHCNANGVDPSIVCVPDPIQGDAGTCACVSPYIGSTCTACIDTFFFNASTSTCQACACDDDGASEARTCDAQGVCTCKAGYTGDKCDACADGFYRSAASGLCVACACNTAGTEQGTAVCDKATGQCPCTSTHTSRDCGECVDSYYLLPNQTCAACSCFADGSVSSSCDSDGVCMCVQGGDYVGDKCDVCRPGLTANIIRQCADATGDVMFVVDVSEGVSETMLQAVRQFLSNTISALGVGETATRVGVVQYASGAAIASDLNDHFTVAELQQVVSNLALTDTAPLLGGALNVARSVLRSSVQGGRTTAPDTVVVVTATTSEDSVNTAASILEAEGVNVIVVGVGAGISLSQLQAVVSDADNLHLTANATLLAAVDLDLELTSALCNSLQELQIGCRACDCDARGTVVNTVCDAATGQCVCKDRTTGARCDRCKDGYAGLTAEYALACSGLPSAVNSTEVSLAGDQAVLVSWTAPTDPNGIVEQYTVRRNGLVVIKVDGNVYTYRDEDLQPGDTYTYTVAATTPAGEGPESALVLIRIPDTQPEGLAAPSVTEVTPFELSVSWSPPSSPNGIIVGYTLLVNGARTSVGISTSHTLAVYAFTTYSIAVEACNSEACAVSNATSITTSPAGVQGQGAPTLTATSPRALSISWSPPTALNGDLQNYRVELQQVPGGDVAVVFTGTDTETTVSGLLPFTTYRARVTTSNVQTTESATSPWTNTTLPPAAPEGVAPPSLVRLQARTAIVRLAPPAQPNGITESYTLVLNGTDVDTAQAAGNRTLSSLLPYTTYSLVVRVCTEDAGCTTSSALVFTTVEDVPEGLTAPTVAALSPTRVRVTWSRPTQPNGEITRYDVQRVHTPMDGSSPETTTTTTITEGLGAASLEIEDDVSPYERYTYSIIAFTSAGSAASDPTSITTPEAVPTGLAPPVVSDIAFTSAIVSWSAPTSPNGALVQYHLLLREEGDTTDEIVAEGLGTNASLTLLTPYTGYRVRVRFVNSVGVVTSDFTDFETLQAAPDGFSPPQVVSTTSSSLTIQWPAPATPNGVIARYIVHVDARTIETAPTLRQVTVTDLLPNQVYSVFVEACTEAACTSSASITGTTDKRAPAEPEAPQATPLDPTTILVRWAAPSSPNQPLTHYELYRNGFVVFTGLNTTFTDEGLTPGTSYAYAVVAYNDAGGSTSPSTVAETPEDTPAGIAPPTLSALSSTSISATWTSPSVPNGIVISYALIDLDTSETVCTGDAALRSCVVSELSIYTLYTFQVQACTASGCGLSADASVRTNAAPPVGLALPSLSAVNATSVSVSWMPPTSPNGPVVAYQLWVAAHFVQTPSGMSMSLPSNGSSTTTMTSTATTTAAQTTTASTMGGTTTPVVSTQSGPTMLNLLDPGNVNGTAVQNADGSWTFADDAFLQLLSHGMRITSRFSIAFDMQQTPGNSGYYLAKSDALGRRFFSLYNTATSQQLYFVYRVPGATDIRFTRFTTNLNDGNRHKVLVSVNGQSITVTVDGSVVGTNTLDAEVDDCGAASDDCIFFMGQKASLTGDTLNFDGTMFAAALFPDSALTEFPQLEIVQPGGDVVSTSSTTTTTTTTTPAPQTTTSPAPSTPVAATPASALDLPAYLVYEGLDTTRVVTGVRPYSQFIAFVRVINTAGSVDSSLRATITPQDAPGRVSAPNATAISASAALIEWSAPEFANGIITQYQIRVRAAGNQGRGSAVFTGFAFSHIATNLDPATSYEAQLIVSTSAGSTASAWTAFTTREALPTGLADPVLSDIQATSARVSWSPPSSPNGEITRYLLLVDGTTVFNGNTLETTLSSLSPGTSYDVQLQACNTLGCTSSTATLYTRETAPGGLATPIIASVQARAITLAWQPPTSPNGQVSYVVQRRELTGDENSPTPLATQNITEPTTDTSLVDTNVSPFTQYEYRIAAFTTGGTTLSGWVAVRTSEAAPEGIAPPTVIATAPRSLAVTFAPPATPNGVVTSMRIVVSAASGTVLTVDATGTRSLNITDSDALSAYTTYDVALEACTDAGCSTSQPSQVATPEDDPVDLAQPVVTTINSSAFQINWLPPSQPNGIITTYILIIGRVTGPPAIVSLNGDVLSYVFADPAFVQPYTVYQFLLQACNSISCVTSLSVDARSGEVPPSGLASPTLVALSNGDVSVSWAPPENANGQITEYIVFQQQGSSSLARRRRAAGNSTVPVSSTATAATTVTTPPGAGGSTSSTPPLDPISSTSTTTAQMSPVTSSSSTATTAAPTTPLSSMPLPSTVPAAATTGAGPIASSSAPAASTSTSTSLPPATTVQQTVRMAGVSAADVPLPLVEQVYLDALDAKAQEVTAELKDSNSTLLRRRRRRRRATQEGEAVLVVVTATVPRLDDVSDAVQAMQHVVWSGTLLTALQFADPATFRDATITVAQDAAAVADSTTPATGTSAPASTTSTIAATTTTTTTSATTEEPVIVYRGLDTQVIVSGLLFNTEYTFVVAASNGAGSVFSDPTSVHTVDGPPSGVAAPTVAQDTPTSVRVVISAPDMPNGDGVSYSVLVDGSASADASEAGEVVVNGLQPFTTYTVAVQACTTGGCTTSSAVSIRTLSDAPADLDAPSVTATSSSSLVVTWMAPGKPNGMLLDYKVWLRELEQCSIAEYREENGYVVQSEAGLPTRDNDGLSCRFVTCPLGLSACGLTCYDPFNEACCDGQVHDRQSGHECCGTNYVASDGSGDTTCCGGQLVPTRAGFGCCASRYVSMGADQVCCEGQVQTGNECCGDIGFVNTPEQPRICCGGQVFDSFSNRQCCGGSIVSSQLVCCGGLDTGIAHDPMEEFACCGTDYVHGPTSTCCGEGADAQAFTYGTAEEKSQDSRTCCANDLIAQSQECCNGRAYDPTTETCADRTSSSSSTIRECSAGTVCSGAGSDGAVCGSCDFDNTQQSCFAVDVTQALADAAQHPDRTLVVPPQEESQCMYVLCGLDESVCGATCFGPDEVCCSGKVYQRDSSRRCCGTSYLPRTSGDVCCGNALYPSQPGHACCGSRYVDIPDGSVCCDGLVLDGDSCCGAEGYYAVDVGDSMKCCGGQLLETTSGIQQSCCGSGLIVSGEVCCEGVSYEQQDGYACCGSAYVREDSSLCCKAADGAIVVHDYSSASAKALAGEVCCGTSAIPSHLGCCNGEPFDETEYVCADRSSGSRSSCAAGRLCPVSQADSAYCDSCSFDTAASVCGVAVGVPFTPECSATPSLAYAGPGFTATVNDLKEDTRYEAQVEAATIGGVARSGWTPASTLSGELPAPRLLVLGNSSILVSWDDAPTEFGVVQRYELYRDGTVLVFSGLSTVFEDTGLVPGTMHTYEYVAVSELTTTRSRTANATTFTSVPAGFSAPTCTALGATSVQVQWTEPLQPNGIILQYILQRGDSPDTRTNVQLSLAEVVQGLEPATAYTFRVFACTETGCKGSPPCSATTDEAAPTGMRAPTTELAGGTQLTVQWLPPLQPNGVITSYLVQTRPVAAGASVTFTTAATLDPSMSTSLEASVILLSNVEYAIRVVAVNSAGNATSPAVLEPKPPVSVSAPVVVPPVLANEVTLAWAEVTTFVSYYAVVLKEASAPDSAYTLAHIGTEARATINNLQAGRTYSAVVVAGNAAGNTSSSATTFTTAAQVLPPEQFAQPTATATSSTSAVITWTAPLVPNGEILEYRLLRSGPFDADQDYDAATTDPASAGELIHQGLGRFVTDESLQPYSRYFYAVLAVNAGGATRGTSSSDSSVDHAVLTTLATLASGLSPPSLQPNNEALLASWVAPERLNGELGAYVLEGREVQEPALQPVVLYEGENTWFNVTGLKVFTTYQLRVNVRNSVGTAVGPWASATTCGGTPLGVAQPSVTSRSPTAIQLTWPAPTALNGVLVSYNLMRDGQIAAQVQTRSFLVENLTPYTEYTFAVETCVRDPCDNEELCATGPALTTRSGEGLPTGLAAPTLEVLGASSIHVSWSPPSSANGVIQQYQVLRGEVVVYTGIALEYMDTSLEPNVMYTYRVRATNGFGSVTSAQRAAMTLIGTPANISAPVVTVQSDTSALVCWSPPGTPNGVITNYIIVLDGEDLPQGLAECAPLSGLTANTEYSVQIKACTNQGCGISPVTTFVTRCTTPASNSPDTITPGTTKVTLSWTPPTQPSCAVLRYIVFYGRDETDPSTISVVDVGTNTSVTIGGLLPYTRYSFQLQVSNERGSVKGAWVATRTLEGIPRDVPAPGFIIRSATQLIVVWNVTSVPGGPITEHVLYQDGARVGTFQTPLYEADDLTPFQEYTFQVETCTVSGCTRSEEAMIRMPEAAPEGQGQPAVDNVLARSFHVAWSPPLNPYGIVTAYQVYVRACELASSCTSQAQLMATVNGTATDTTITGLTPYTIYQVQVSASNSQGVAASSFTTITVADGQPQLLRTKEDVPEVVGPLTCTVDAQLEVACNWDQAFEANGILLEFEVTVRDRSRNDDIVSSDFVAADKRDFSFFGRATTYLVEVTAVNSVGVATATQVVVAAPSTTTTTTTAVNSTVVPVAASGSDLTAGGIAGVAAAGGVLLLLIIIVLVQRSTRSRVHEMSTVPTEDKGKQFWQVEEELVELRPKERARPLVSPRQRATHYFYENPHARPDSRTWRDEYSESEADSYSLGGPGAPGQPMGGYPLRRRTSSLHGLLHNQHVQVVGQRQLDTPRSMQSEGPAESPHPASSRGAGAHGAWTIPPADMAPQHQHQHQQRNPYQQQHQQQPPPPPQFQSSPPPPPANDDFADLRAMLQEQQRVMQQYAARSLEQANMSLHSQSPSSSSQQQQHPQYQQQQHPHRDVSFNDAGVAPTHPDSGYLQIAPVPASHVDEPDTMEMRQVNQDAVSRADSEAPLVFTEAPTTLDYTQHEEDTWL</sequence>
<dbReference type="eggNOG" id="KOG1836">
    <property type="taxonomic scope" value="Eukaryota"/>
</dbReference>
<dbReference type="SMART" id="SM00060">
    <property type="entry name" value="FN3"/>
    <property type="match status" value="31"/>
</dbReference>
<feature type="region of interest" description="Disordered" evidence="13">
    <location>
        <begin position="5384"/>
        <end position="5432"/>
    </location>
</feature>
<keyword evidence="6" id="KW-0677">Repeat</keyword>
<dbReference type="InterPro" id="IPR001368">
    <property type="entry name" value="TNFR/NGFR_Cys_rich_reg"/>
</dbReference>
<reference evidence="20" key="1">
    <citation type="submission" date="2009-08" db="EMBL/GenBank/DDBJ databases">
        <title>Annotation of Salpingoeca rosetta.</title>
        <authorList>
            <consortium name="The Broad Institute Genome Sequencing Platform"/>
            <person name="Russ C."/>
            <person name="Cuomo C."/>
            <person name="Burger G."/>
            <person name="Gray M.W."/>
            <person name="Holland P.W.H."/>
            <person name="King N."/>
            <person name="Lang F.B.F."/>
            <person name="Roger A.J."/>
            <person name="Ruiz-Trillo I."/>
            <person name="Young S.K."/>
            <person name="Zeng Q."/>
            <person name="Gargeya S."/>
            <person name="Alvarado L."/>
            <person name="Berlin A."/>
            <person name="Chapman S.B."/>
            <person name="Chen Z."/>
            <person name="Freedman E."/>
            <person name="Gellesch M."/>
            <person name="Goldberg J."/>
            <person name="Griggs A."/>
            <person name="Gujja S."/>
            <person name="Heilman E."/>
            <person name="Heiman D."/>
            <person name="Howarth C."/>
            <person name="Mehta T."/>
            <person name="Neiman D."/>
            <person name="Pearson M."/>
            <person name="Roberts A."/>
            <person name="Saif S."/>
            <person name="Shea T."/>
            <person name="Shenoy N."/>
            <person name="Sisk P."/>
            <person name="Stolte C."/>
            <person name="Sykes S."/>
            <person name="White J."/>
            <person name="Yandava C."/>
            <person name="Haas B."/>
            <person name="Nusbaum C."/>
            <person name="Birren B."/>
        </authorList>
    </citation>
    <scope>NUCLEOTIDE SEQUENCE</scope>
    <source>
        <strain evidence="20">ATCC 50818</strain>
    </source>
</reference>
<keyword evidence="14" id="KW-0472">Membrane</keyword>
<organism evidence="20 21">
    <name type="scientific">Salpingoeca rosetta (strain ATCC 50818 / BSB-021)</name>
    <dbReference type="NCBI Taxonomy" id="946362"/>
    <lineage>
        <taxon>Eukaryota</taxon>
        <taxon>Choanoflagellata</taxon>
        <taxon>Craspedida</taxon>
        <taxon>Salpingoecidae</taxon>
        <taxon>Salpingoeca</taxon>
    </lineage>
</organism>
<feature type="domain" description="Fibronectin type-III" evidence="18">
    <location>
        <begin position="3966"/>
        <end position="4056"/>
    </location>
</feature>
<dbReference type="Gene3D" id="2.60.120.260">
    <property type="entry name" value="Galactose-binding domain-like"/>
    <property type="match status" value="1"/>
</dbReference>
<feature type="region of interest" description="Disordered" evidence="13">
    <location>
        <begin position="5280"/>
        <end position="5358"/>
    </location>
</feature>
<feature type="domain" description="Fibronectin type-III" evidence="18">
    <location>
        <begin position="2274"/>
        <end position="2368"/>
    </location>
</feature>
<dbReference type="eggNOG" id="KOG3510">
    <property type="taxonomic scope" value="Eukaryota"/>
</dbReference>
<dbReference type="SMART" id="SM00282">
    <property type="entry name" value="LamG"/>
    <property type="match status" value="1"/>
</dbReference>
<evidence type="ECO:0000256" key="8">
    <source>
        <dbReference type="ARBA" id="ARBA00023054"/>
    </source>
</evidence>
<feature type="domain" description="Fibronectin type-III" evidence="18">
    <location>
        <begin position="2560"/>
        <end position="2652"/>
    </location>
</feature>
<dbReference type="CDD" id="cd00063">
    <property type="entry name" value="FN3"/>
    <property type="match status" value="24"/>
</dbReference>
<keyword evidence="8" id="KW-0175">Coiled coil</keyword>
<feature type="compositionally biased region" description="Low complexity" evidence="13">
    <location>
        <begin position="5388"/>
        <end position="5408"/>
    </location>
</feature>
<feature type="domain" description="Fibronectin type-III" evidence="18">
    <location>
        <begin position="1065"/>
        <end position="1155"/>
    </location>
</feature>
<keyword evidence="10" id="KW-0325">Glycoprotein</keyword>
<feature type="domain" description="Fibronectin type-III" evidence="18">
    <location>
        <begin position="1342"/>
        <end position="1428"/>
    </location>
</feature>
<dbReference type="InterPro" id="IPR003961">
    <property type="entry name" value="FN3_dom"/>
</dbReference>
<dbReference type="SUPFAM" id="SSF53300">
    <property type="entry name" value="vWA-like"/>
    <property type="match status" value="1"/>
</dbReference>
<evidence type="ECO:0000256" key="7">
    <source>
        <dbReference type="ARBA" id="ARBA00022869"/>
    </source>
</evidence>
<feature type="chain" id="PRO_5003287180" evidence="15">
    <location>
        <begin position="30"/>
        <end position="5486"/>
    </location>
</feature>
<keyword evidence="3" id="KW-0964">Secreted</keyword>
<evidence type="ECO:0000313" key="21">
    <source>
        <dbReference type="Proteomes" id="UP000007799"/>
    </source>
</evidence>
<dbReference type="Gene3D" id="2.60.40.10">
    <property type="entry name" value="Immunoglobulins"/>
    <property type="match status" value="32"/>
</dbReference>
<dbReference type="Gene3D" id="3.40.50.410">
    <property type="entry name" value="von Willebrand factor, type A domain"/>
    <property type="match status" value="1"/>
</dbReference>
<feature type="domain" description="Fibronectin type-III" evidence="18">
    <location>
        <begin position="4462"/>
        <end position="4543"/>
    </location>
</feature>
<feature type="compositionally biased region" description="Basic and acidic residues" evidence="13">
    <location>
        <begin position="5219"/>
        <end position="5232"/>
    </location>
</feature>
<dbReference type="InterPro" id="IPR036116">
    <property type="entry name" value="FN3_sf"/>
</dbReference>
<keyword evidence="4" id="KW-0272">Extracellular matrix</keyword>
<evidence type="ECO:0000259" key="17">
    <source>
        <dbReference type="PROSITE" id="PS50234"/>
    </source>
</evidence>
<feature type="domain" description="Fibronectin type-III" evidence="18">
    <location>
        <begin position="2372"/>
        <end position="2458"/>
    </location>
</feature>
<dbReference type="InParanoid" id="F2U1K7"/>
<evidence type="ECO:0000259" key="18">
    <source>
        <dbReference type="PROSITE" id="PS50853"/>
    </source>
</evidence>
<feature type="region of interest" description="Disordered" evidence="13">
    <location>
        <begin position="1705"/>
        <end position="1726"/>
    </location>
</feature>
<gene>
    <name evidence="20" type="ORF">PTSG_02226</name>
</gene>
<evidence type="ECO:0000256" key="5">
    <source>
        <dbReference type="ARBA" id="ARBA00022729"/>
    </source>
</evidence>
<feature type="signal peptide" evidence="15">
    <location>
        <begin position="1"/>
        <end position="29"/>
    </location>
</feature>
<dbReference type="SUPFAM" id="SSF49785">
    <property type="entry name" value="Galactose-binding domain-like"/>
    <property type="match status" value="1"/>
</dbReference>
<evidence type="ECO:0000256" key="3">
    <source>
        <dbReference type="ARBA" id="ARBA00022525"/>
    </source>
</evidence>
<feature type="domain" description="Fibronectin type-III" evidence="18">
    <location>
        <begin position="4248"/>
        <end position="4358"/>
    </location>
</feature>
<keyword evidence="7" id="KW-0084">Basement membrane</keyword>
<feature type="domain" description="Fibronectin type-III" evidence="18">
    <location>
        <begin position="1156"/>
        <end position="1242"/>
    </location>
</feature>
<dbReference type="RefSeq" id="XP_004996713.1">
    <property type="nucleotide sequence ID" value="XM_004996656.1"/>
</dbReference>
<dbReference type="Pfam" id="PF00053">
    <property type="entry name" value="EGF_laminin"/>
    <property type="match status" value="4"/>
</dbReference>
<feature type="compositionally biased region" description="Low complexity" evidence="13">
    <location>
        <begin position="5327"/>
        <end position="5337"/>
    </location>
</feature>
<evidence type="ECO:0000256" key="13">
    <source>
        <dbReference type="SAM" id="MobiDB-lite"/>
    </source>
</evidence>
<dbReference type="InterPro" id="IPR013783">
    <property type="entry name" value="Ig-like_fold"/>
</dbReference>
<dbReference type="GO" id="GO:0042995">
    <property type="term" value="C:cell projection"/>
    <property type="evidence" value="ECO:0007669"/>
    <property type="project" value="UniProtKB-SubCell"/>
</dbReference>
<feature type="domain" description="Fibronectin type-III" evidence="18">
    <location>
        <begin position="1629"/>
        <end position="1714"/>
    </location>
</feature>
<keyword evidence="14" id="KW-1133">Transmembrane helix</keyword>
<feature type="domain" description="Laminin N-terminal" evidence="19">
    <location>
        <begin position="258"/>
        <end position="498"/>
    </location>
</feature>
<dbReference type="SUPFAM" id="SSF49899">
    <property type="entry name" value="Concanavalin A-like lectins/glucanases"/>
    <property type="match status" value="2"/>
</dbReference>
<feature type="domain" description="VWFA" evidence="17">
    <location>
        <begin position="822"/>
        <end position="1003"/>
    </location>
</feature>
<feature type="domain" description="Fibronectin type-III" evidence="18">
    <location>
        <begin position="1429"/>
        <end position="1531"/>
    </location>
</feature>
<dbReference type="CDD" id="cd01450">
    <property type="entry name" value="vWFA_subfamily_ECM"/>
    <property type="match status" value="1"/>
</dbReference>
<dbReference type="SMART" id="SM00208">
    <property type="entry name" value="TNFR"/>
    <property type="match status" value="3"/>
</dbReference>
<keyword evidence="11" id="KW-0966">Cell projection</keyword>
<keyword evidence="5 15" id="KW-0732">Signal</keyword>
<dbReference type="PANTHER" id="PTHR46957">
    <property type="entry name" value="CYTOKINE RECEPTOR"/>
    <property type="match status" value="1"/>
</dbReference>
<evidence type="ECO:0000256" key="6">
    <source>
        <dbReference type="ARBA" id="ARBA00022737"/>
    </source>
</evidence>
<dbReference type="InterPro" id="IPR056601">
    <property type="entry name" value="Galaxin_dom"/>
</dbReference>
<dbReference type="Pfam" id="PF24748">
    <property type="entry name" value="Galaxin_repeat"/>
    <property type="match status" value="2"/>
</dbReference>
<feature type="domain" description="Fibronectin type-III" evidence="18">
    <location>
        <begin position="1535"/>
        <end position="1628"/>
    </location>
</feature>
<evidence type="ECO:0000313" key="20">
    <source>
        <dbReference type="EMBL" id="EGD81509.1"/>
    </source>
</evidence>
<feature type="domain" description="Fibronectin type-III" evidence="18">
    <location>
        <begin position="4366"/>
        <end position="4461"/>
    </location>
</feature>
<feature type="compositionally biased region" description="Low complexity" evidence="13">
    <location>
        <begin position="2845"/>
        <end position="2906"/>
    </location>
</feature>
<feature type="domain" description="Fibronectin type-III" evidence="18">
    <location>
        <begin position="4555"/>
        <end position="4643"/>
    </location>
</feature>
<dbReference type="eggNOG" id="KOG3544">
    <property type="taxonomic scope" value="Eukaryota"/>
</dbReference>
<dbReference type="InterPro" id="IPR002035">
    <property type="entry name" value="VWF_A"/>
</dbReference>
<evidence type="ECO:0000256" key="10">
    <source>
        <dbReference type="ARBA" id="ARBA00023180"/>
    </source>
</evidence>
<dbReference type="Pfam" id="PF00055">
    <property type="entry name" value="Laminin_N"/>
    <property type="match status" value="1"/>
</dbReference>
<feature type="domain" description="Laminin EGF-like" evidence="16">
    <location>
        <begin position="671"/>
        <end position="719"/>
    </location>
</feature>
<feature type="domain" description="Fibronectin type-III" evidence="18">
    <location>
        <begin position="4728"/>
        <end position="4826"/>
    </location>
</feature>
<dbReference type="InterPro" id="IPR002049">
    <property type="entry name" value="LE_dom"/>
</dbReference>
<dbReference type="Pfam" id="PF00092">
    <property type="entry name" value="VWA"/>
    <property type="match status" value="1"/>
</dbReference>
<accession>F2U1K7</accession>
<evidence type="ECO:0000256" key="14">
    <source>
        <dbReference type="SAM" id="Phobius"/>
    </source>
</evidence>
<evidence type="ECO:0000256" key="15">
    <source>
        <dbReference type="SAM" id="SignalP"/>
    </source>
</evidence>
<dbReference type="SUPFAM" id="SSF57184">
    <property type="entry name" value="Growth factor receptor domain"/>
    <property type="match status" value="1"/>
</dbReference>
<evidence type="ECO:0000256" key="11">
    <source>
        <dbReference type="ARBA" id="ARBA00023273"/>
    </source>
</evidence>
<protein>
    <submittedName>
        <fullName evidence="20">Laminin alpha 5 chain</fullName>
    </submittedName>
</protein>
<dbReference type="InterPro" id="IPR036465">
    <property type="entry name" value="vWFA_dom_sf"/>
</dbReference>
<feature type="domain" description="Fibronectin type-III" evidence="18">
    <location>
        <begin position="2459"/>
        <end position="2559"/>
    </location>
</feature>
<dbReference type="FunCoup" id="F2U1K7">
    <property type="interactions" value="29"/>
</dbReference>
<feature type="domain" description="Fibronectin type-III" evidence="18">
    <location>
        <begin position="3111"/>
        <end position="3200"/>
    </location>
</feature>
<dbReference type="PRINTS" id="PR00011">
    <property type="entry name" value="EGFLAMININ"/>
</dbReference>
<evidence type="ECO:0000259" key="16">
    <source>
        <dbReference type="PROSITE" id="PS50027"/>
    </source>
</evidence>
<feature type="compositionally biased region" description="Polar residues" evidence="13">
    <location>
        <begin position="5280"/>
        <end position="5289"/>
    </location>
</feature>
<feature type="transmembrane region" description="Helical" evidence="14">
    <location>
        <begin position="5138"/>
        <end position="5162"/>
    </location>
</feature>
<evidence type="ECO:0000256" key="1">
    <source>
        <dbReference type="ARBA" id="ARBA00004302"/>
    </source>
</evidence>
<feature type="region of interest" description="Disordered" evidence="13">
    <location>
        <begin position="1319"/>
        <end position="1338"/>
    </location>
</feature>
<keyword evidence="14" id="KW-0812">Transmembrane</keyword>
<feature type="domain" description="Fibronectin type-III" evidence="18">
    <location>
        <begin position="1718"/>
        <end position="1802"/>
    </location>
</feature>
<keyword evidence="21" id="KW-1185">Reference proteome</keyword>
<dbReference type="Pfam" id="PF24973">
    <property type="entry name" value="EGF_LMN_ATRN"/>
    <property type="match status" value="2"/>
</dbReference>
<feature type="region of interest" description="Disordered" evidence="13">
    <location>
        <begin position="2182"/>
        <end position="2214"/>
    </location>
</feature>
<feature type="region of interest" description="Disordered" evidence="13">
    <location>
        <begin position="5215"/>
        <end position="5259"/>
    </location>
</feature>
<feature type="compositionally biased region" description="Pro residues" evidence="13">
    <location>
        <begin position="5338"/>
        <end position="5354"/>
    </location>
</feature>
<evidence type="ECO:0000256" key="2">
    <source>
        <dbReference type="ARBA" id="ARBA00004316"/>
    </source>
</evidence>
<dbReference type="PANTHER" id="PTHR46957:SF7">
    <property type="entry name" value="USHERIN"/>
    <property type="match status" value="1"/>
</dbReference>
<proteinExistence type="predicted"/>
<feature type="domain" description="Fibronectin type-III" evidence="18">
    <location>
        <begin position="4644"/>
        <end position="4727"/>
    </location>
</feature>
<name>F2U1K7_SALR5</name>
<feature type="compositionally biased region" description="Low complexity" evidence="13">
    <location>
        <begin position="2187"/>
        <end position="2214"/>
    </location>
</feature>
<dbReference type="Proteomes" id="UP000007799">
    <property type="component" value="Unassembled WGS sequence"/>
</dbReference>